<keyword evidence="2" id="KW-1185">Reference proteome</keyword>
<dbReference type="EMBL" id="CM047738">
    <property type="protein sequence ID" value="KAJ0044775.1"/>
    <property type="molecule type" value="Genomic_DNA"/>
</dbReference>
<gene>
    <name evidence="1" type="ORF">Pint_06555</name>
</gene>
<evidence type="ECO:0000313" key="2">
    <source>
        <dbReference type="Proteomes" id="UP001163603"/>
    </source>
</evidence>
<evidence type="ECO:0000313" key="1">
    <source>
        <dbReference type="EMBL" id="KAJ0044775.1"/>
    </source>
</evidence>
<proteinExistence type="predicted"/>
<name>A0ACC0Z0R3_9ROSI</name>
<comment type="caution">
    <text evidence="1">The sequence shown here is derived from an EMBL/GenBank/DDBJ whole genome shotgun (WGS) entry which is preliminary data.</text>
</comment>
<sequence length="172" mass="19612">MGIRVVPALVKRMLKQNMFLFGSVDLNEGSVTETVNQLTDLQNARIKFAYEKLFASTRIDHFLHMDMGMEVDLDVLKKMSTEYTNAKKLAIEEASQVIDVENIKHISGDKESIGDAVDKIAENWNVQREVFYQQTSLNQQPAEEPKRLQLPGEPRGGDDVFEQELEQLLLQT</sequence>
<accession>A0ACC0Z0R3</accession>
<protein>
    <submittedName>
        <fullName evidence="1">Uncharacterized protein</fullName>
    </submittedName>
</protein>
<reference evidence="2" key="1">
    <citation type="journal article" date="2023" name="G3 (Bethesda)">
        <title>Genome assembly and association tests identify interacting loci associated with vigor, precocity, and sex in interspecific pistachio rootstocks.</title>
        <authorList>
            <person name="Palmer W."/>
            <person name="Jacygrad E."/>
            <person name="Sagayaradj S."/>
            <person name="Cavanaugh K."/>
            <person name="Han R."/>
            <person name="Bertier L."/>
            <person name="Beede B."/>
            <person name="Kafkas S."/>
            <person name="Golino D."/>
            <person name="Preece J."/>
            <person name="Michelmore R."/>
        </authorList>
    </citation>
    <scope>NUCLEOTIDE SEQUENCE [LARGE SCALE GENOMIC DNA]</scope>
</reference>
<dbReference type="Proteomes" id="UP001163603">
    <property type="component" value="Chromosome 3"/>
</dbReference>
<organism evidence="1 2">
    <name type="scientific">Pistacia integerrima</name>
    <dbReference type="NCBI Taxonomy" id="434235"/>
    <lineage>
        <taxon>Eukaryota</taxon>
        <taxon>Viridiplantae</taxon>
        <taxon>Streptophyta</taxon>
        <taxon>Embryophyta</taxon>
        <taxon>Tracheophyta</taxon>
        <taxon>Spermatophyta</taxon>
        <taxon>Magnoliopsida</taxon>
        <taxon>eudicotyledons</taxon>
        <taxon>Gunneridae</taxon>
        <taxon>Pentapetalae</taxon>
        <taxon>rosids</taxon>
        <taxon>malvids</taxon>
        <taxon>Sapindales</taxon>
        <taxon>Anacardiaceae</taxon>
        <taxon>Pistacia</taxon>
    </lineage>
</organism>